<keyword evidence="4" id="KW-0472">Membrane</keyword>
<keyword evidence="3 7" id="KW-0732">Signal</keyword>
<dbReference type="CDD" id="cd13598">
    <property type="entry name" value="PBP2_lipoprotein_IlpA_like"/>
    <property type="match status" value="1"/>
</dbReference>
<evidence type="ECO:0000256" key="1">
    <source>
        <dbReference type="ARBA" id="ARBA00004635"/>
    </source>
</evidence>
<dbReference type="InterPro" id="IPR004872">
    <property type="entry name" value="Lipoprotein_NlpA"/>
</dbReference>
<dbReference type="PANTHER" id="PTHR30429">
    <property type="entry name" value="D-METHIONINE-BINDING LIPOPROTEIN METQ"/>
    <property type="match status" value="1"/>
</dbReference>
<evidence type="ECO:0000313" key="9">
    <source>
        <dbReference type="Proteomes" id="UP000254601"/>
    </source>
</evidence>
<dbReference type="PANTHER" id="PTHR30429:SF1">
    <property type="entry name" value="D-METHIONINE-BINDING LIPOPROTEIN METQ-RELATED"/>
    <property type="match status" value="1"/>
</dbReference>
<comment type="similarity">
    <text evidence="2">Belongs to the NlpA lipoprotein family.</text>
</comment>
<keyword evidence="6 8" id="KW-0449">Lipoprotein</keyword>
<feature type="signal peptide" evidence="7">
    <location>
        <begin position="1"/>
        <end position="21"/>
    </location>
</feature>
<protein>
    <submittedName>
        <fullName evidence="8">D-methionine-binding lipoprotein metQ</fullName>
    </submittedName>
</protein>
<dbReference type="NCBIfam" id="TIGR00363">
    <property type="entry name" value="MetQ/NlpA family lipoprotein"/>
    <property type="match status" value="1"/>
</dbReference>
<evidence type="ECO:0000256" key="7">
    <source>
        <dbReference type="SAM" id="SignalP"/>
    </source>
</evidence>
<proteinExistence type="inferred from homology"/>
<evidence type="ECO:0000256" key="6">
    <source>
        <dbReference type="ARBA" id="ARBA00023288"/>
    </source>
</evidence>
<gene>
    <name evidence="8" type="primary">metQ_2</name>
    <name evidence="8" type="ORF">NCTC13337_01843</name>
</gene>
<reference evidence="8 9" key="1">
    <citation type="submission" date="2018-06" db="EMBL/GenBank/DDBJ databases">
        <authorList>
            <consortium name="Pathogen Informatics"/>
            <person name="Doyle S."/>
        </authorList>
    </citation>
    <scope>NUCLEOTIDE SEQUENCE [LARGE SCALE GENOMIC DNA]</scope>
    <source>
        <strain evidence="8 9">NCTC13337</strain>
    </source>
</reference>
<name>A0A380MY80_9GAMM</name>
<keyword evidence="5" id="KW-0564">Palmitate</keyword>
<keyword evidence="9" id="KW-1185">Reference proteome</keyword>
<dbReference type="PIRSF" id="PIRSF002854">
    <property type="entry name" value="MetQ"/>
    <property type="match status" value="1"/>
</dbReference>
<dbReference type="Pfam" id="PF03180">
    <property type="entry name" value="Lipoprotein_9"/>
    <property type="match status" value="1"/>
</dbReference>
<evidence type="ECO:0000256" key="5">
    <source>
        <dbReference type="ARBA" id="ARBA00023139"/>
    </source>
</evidence>
<sequence>MKIMRTLTLAILAATTLTANAALKVGSMGGQEADLVKAAAQVAKEKYGLDVDVVEFEDYVMPNVALAEGEIDANAFQHKPYLDAMVKDRGFKIVPVGDTFIYPIGGYSQKIKDISELKDGAKIAFPNDPSNGARSLILMHNKGLIKLKDPSNLEASVLDVEENPHNYELIDADAASMPRVLPDVDLAFINSNYAVNADLLPKRDAIILEPEDSPYMNIIAVREGDENREDIKKFVDAYHSEPVAEAAEKVFKGAAVKGW</sequence>
<dbReference type="Gene3D" id="3.40.190.10">
    <property type="entry name" value="Periplasmic binding protein-like II"/>
    <property type="match status" value="2"/>
</dbReference>
<organism evidence="8 9">
    <name type="scientific">Suttonella ornithocola</name>
    <dbReference type="NCBI Taxonomy" id="279832"/>
    <lineage>
        <taxon>Bacteria</taxon>
        <taxon>Pseudomonadati</taxon>
        <taxon>Pseudomonadota</taxon>
        <taxon>Gammaproteobacteria</taxon>
        <taxon>Cardiobacteriales</taxon>
        <taxon>Cardiobacteriaceae</taxon>
        <taxon>Suttonella</taxon>
    </lineage>
</organism>
<feature type="chain" id="PRO_5016681459" evidence="7">
    <location>
        <begin position="22"/>
        <end position="259"/>
    </location>
</feature>
<dbReference type="SUPFAM" id="SSF53850">
    <property type="entry name" value="Periplasmic binding protein-like II"/>
    <property type="match status" value="1"/>
</dbReference>
<dbReference type="Proteomes" id="UP000254601">
    <property type="component" value="Unassembled WGS sequence"/>
</dbReference>
<dbReference type="AlphaFoldDB" id="A0A380MY80"/>
<dbReference type="EMBL" id="UHIC01000001">
    <property type="protein sequence ID" value="SUO96397.1"/>
    <property type="molecule type" value="Genomic_DNA"/>
</dbReference>
<evidence type="ECO:0000256" key="3">
    <source>
        <dbReference type="ARBA" id="ARBA00022729"/>
    </source>
</evidence>
<comment type="subcellular location">
    <subcellularLocation>
        <location evidence="1">Membrane</location>
        <topology evidence="1">Lipid-anchor</topology>
    </subcellularLocation>
</comment>
<dbReference type="GO" id="GO:0016020">
    <property type="term" value="C:membrane"/>
    <property type="evidence" value="ECO:0007669"/>
    <property type="project" value="UniProtKB-SubCell"/>
</dbReference>
<accession>A0A380MY80</accession>
<evidence type="ECO:0000313" key="8">
    <source>
        <dbReference type="EMBL" id="SUO96397.1"/>
    </source>
</evidence>
<evidence type="ECO:0000256" key="2">
    <source>
        <dbReference type="ARBA" id="ARBA00008973"/>
    </source>
</evidence>
<evidence type="ECO:0000256" key="4">
    <source>
        <dbReference type="ARBA" id="ARBA00023136"/>
    </source>
</evidence>